<gene>
    <name evidence="3" type="ORF">PQJ73_08425</name>
</gene>
<dbReference type="EMBL" id="JAQQLI010000009">
    <property type="protein sequence ID" value="MDC7785704.1"/>
    <property type="molecule type" value="Genomic_DNA"/>
</dbReference>
<evidence type="ECO:0000256" key="1">
    <source>
        <dbReference type="SAM" id="MobiDB-lite"/>
    </source>
</evidence>
<keyword evidence="4" id="KW-1185">Reference proteome</keyword>
<proteinExistence type="predicted"/>
<dbReference type="RefSeq" id="WP_272776549.1">
    <property type="nucleotide sequence ID" value="NZ_JAQQLI010000009.1"/>
</dbReference>
<keyword evidence="2" id="KW-0732">Signal</keyword>
<feature type="compositionally biased region" description="Low complexity" evidence="1">
    <location>
        <begin position="178"/>
        <end position="192"/>
    </location>
</feature>
<accession>A0ABT5J8S8</accession>
<comment type="caution">
    <text evidence="3">The sequence shown here is derived from an EMBL/GenBank/DDBJ whole genome shotgun (WGS) entry which is preliminary data.</text>
</comment>
<feature type="chain" id="PRO_5046901874" evidence="2">
    <location>
        <begin position="20"/>
        <end position="217"/>
    </location>
</feature>
<evidence type="ECO:0000313" key="4">
    <source>
        <dbReference type="Proteomes" id="UP001165652"/>
    </source>
</evidence>
<name>A0ABT5J8S8_RHOTP</name>
<reference evidence="3" key="1">
    <citation type="journal article" date="2023" name="Microbiol Resour">
        <title>Genome Sequences of Rhodoplanes serenus and Two Thermotolerant Strains, Rhodoplanes tepidamans and 'Rhodoplanes cryptolactis,' Further Refine the Genus.</title>
        <authorList>
            <person name="Rayyan A.A."/>
            <person name="Kyndt J.A."/>
        </authorList>
    </citation>
    <scope>NUCLEOTIDE SEQUENCE</scope>
    <source>
        <strain evidence="3">DSM 9987</strain>
    </source>
</reference>
<feature type="region of interest" description="Disordered" evidence="1">
    <location>
        <begin position="166"/>
        <end position="192"/>
    </location>
</feature>
<protein>
    <submittedName>
        <fullName evidence="3">Uncharacterized protein</fullName>
    </submittedName>
</protein>
<sequence>MISLAINAALAFYGAVFLAGHTASQPDPYTEALGFAVTGRENADVKVVDWSACAFEADGAVIRIGDIDRSRLAFAIKETMTGWGPVRRVTVTLHGDGPVYERTDKGLDEEGPWDDEAVRMLKRIVKERNPELFRDRKVAARDYTLTLATTDIERVRQDWTTVMRGCVPRRSPSPSPAPAESSAPAPIAAAPAAASPWRLDAATLSAWTAAAWTTPPL</sequence>
<feature type="signal peptide" evidence="2">
    <location>
        <begin position="1"/>
        <end position="19"/>
    </location>
</feature>
<organism evidence="3 4">
    <name type="scientific">Rhodoplanes tepidamans</name>
    <name type="common">Rhodoplanes cryptolactis</name>
    <dbReference type="NCBI Taxonomy" id="200616"/>
    <lineage>
        <taxon>Bacteria</taxon>
        <taxon>Pseudomonadati</taxon>
        <taxon>Pseudomonadota</taxon>
        <taxon>Alphaproteobacteria</taxon>
        <taxon>Hyphomicrobiales</taxon>
        <taxon>Nitrobacteraceae</taxon>
        <taxon>Rhodoplanes</taxon>
    </lineage>
</organism>
<evidence type="ECO:0000256" key="2">
    <source>
        <dbReference type="SAM" id="SignalP"/>
    </source>
</evidence>
<reference evidence="3" key="2">
    <citation type="submission" date="2023-02" db="EMBL/GenBank/DDBJ databases">
        <authorList>
            <person name="Rayyan A."/>
            <person name="Meyer T."/>
            <person name="Kyndt J.A."/>
        </authorList>
    </citation>
    <scope>NUCLEOTIDE SEQUENCE</scope>
    <source>
        <strain evidence="3">DSM 9987</strain>
    </source>
</reference>
<evidence type="ECO:0000313" key="3">
    <source>
        <dbReference type="EMBL" id="MDC7785704.1"/>
    </source>
</evidence>
<dbReference type="Proteomes" id="UP001165652">
    <property type="component" value="Unassembled WGS sequence"/>
</dbReference>